<evidence type="ECO:0000313" key="1">
    <source>
        <dbReference type="EMBL" id="MOY34642.1"/>
    </source>
</evidence>
<sequence>MMMMFSTIFAFQSRLGKDIGCCGVNVNEVPILWEPCEGLQVWSCLILISSVPVCLRGEWAQKLCIFSSVTLILS</sequence>
<protein>
    <submittedName>
        <fullName evidence="1">Uncharacterized protein</fullName>
    </submittedName>
</protein>
<dbReference type="EMBL" id="GHJT01000671">
    <property type="protein sequence ID" value="MOY34642.1"/>
    <property type="molecule type" value="Transcribed_RNA"/>
</dbReference>
<dbReference type="AlphaFoldDB" id="A0A4D5RC44"/>
<proteinExistence type="predicted"/>
<organism evidence="1">
    <name type="scientific">Ixodes scapularis</name>
    <name type="common">Black-legged tick</name>
    <name type="synonym">Deer tick</name>
    <dbReference type="NCBI Taxonomy" id="6945"/>
    <lineage>
        <taxon>Eukaryota</taxon>
        <taxon>Metazoa</taxon>
        <taxon>Ecdysozoa</taxon>
        <taxon>Arthropoda</taxon>
        <taxon>Chelicerata</taxon>
        <taxon>Arachnida</taxon>
        <taxon>Acari</taxon>
        <taxon>Parasitiformes</taxon>
        <taxon>Ixodida</taxon>
        <taxon>Ixodoidea</taxon>
        <taxon>Ixodidae</taxon>
        <taxon>Ixodinae</taxon>
        <taxon>Ixodes</taxon>
    </lineage>
</organism>
<name>A0A4D5RC44_IXOSC</name>
<accession>A0A4D5RC44</accession>
<reference evidence="1" key="1">
    <citation type="submission" date="2019-04" db="EMBL/GenBank/DDBJ databases">
        <title>An insight into the mialome of Ixodes scapularis.</title>
        <authorList>
            <person name="Ribeiro J.M."/>
            <person name="Mather T.N."/>
            <person name="Karim S."/>
        </authorList>
    </citation>
    <scope>NUCLEOTIDE SEQUENCE</scope>
</reference>